<reference evidence="1" key="2">
    <citation type="submission" date="2020-05" db="UniProtKB">
        <authorList>
            <consortium name="EnsemblMetazoa"/>
        </authorList>
    </citation>
    <scope>IDENTIFICATION</scope>
    <source>
        <strain evidence="1">IAEA</strain>
    </source>
</reference>
<keyword evidence="2" id="KW-1185">Reference proteome</keyword>
<protein>
    <submittedName>
        <fullName evidence="1">Uncharacterized protein</fullName>
    </submittedName>
</protein>
<name>A0A1A9Z7V5_GLOPL</name>
<sequence>MISYYMELLTTSRQTSFLIIRVISSLREIFHSLSERTLFPLALLTPIHMNGRHGQDRPKETISQLIESSAVFVAFHLINIERSPENSFSYIPNKGSVQVNRILEKNNAKIAALKYYKKHKRKSKEIGSERNSCTVQILRYSTLTASHHIHNYTVKYMLEDLKMAHEH</sequence>
<accession>A0A1A9Z7V5</accession>
<organism evidence="1 2">
    <name type="scientific">Glossina pallidipes</name>
    <name type="common">Tsetse fly</name>
    <dbReference type="NCBI Taxonomy" id="7398"/>
    <lineage>
        <taxon>Eukaryota</taxon>
        <taxon>Metazoa</taxon>
        <taxon>Ecdysozoa</taxon>
        <taxon>Arthropoda</taxon>
        <taxon>Hexapoda</taxon>
        <taxon>Insecta</taxon>
        <taxon>Pterygota</taxon>
        <taxon>Neoptera</taxon>
        <taxon>Endopterygota</taxon>
        <taxon>Diptera</taxon>
        <taxon>Brachycera</taxon>
        <taxon>Muscomorpha</taxon>
        <taxon>Hippoboscoidea</taxon>
        <taxon>Glossinidae</taxon>
        <taxon>Glossina</taxon>
    </lineage>
</organism>
<dbReference type="Proteomes" id="UP000092445">
    <property type="component" value="Unassembled WGS sequence"/>
</dbReference>
<proteinExistence type="predicted"/>
<reference evidence="2" key="1">
    <citation type="submission" date="2014-03" db="EMBL/GenBank/DDBJ databases">
        <authorList>
            <person name="Aksoy S."/>
            <person name="Warren W."/>
            <person name="Wilson R.K."/>
        </authorList>
    </citation>
    <scope>NUCLEOTIDE SEQUENCE [LARGE SCALE GENOMIC DNA]</scope>
    <source>
        <strain evidence="2">IAEA</strain>
    </source>
</reference>
<dbReference type="EnsemblMetazoa" id="GPAI006468-RA">
    <property type="protein sequence ID" value="GPAI006468-PA"/>
    <property type="gene ID" value="GPAI006468"/>
</dbReference>
<evidence type="ECO:0000313" key="1">
    <source>
        <dbReference type="EnsemblMetazoa" id="GPAI006468-PA"/>
    </source>
</evidence>
<evidence type="ECO:0000313" key="2">
    <source>
        <dbReference type="Proteomes" id="UP000092445"/>
    </source>
</evidence>
<dbReference type="VEuPathDB" id="VectorBase:GPAI006468"/>
<dbReference type="AlphaFoldDB" id="A0A1A9Z7V5"/>